<feature type="domain" description="ABC transmembrane type-1" evidence="10">
    <location>
        <begin position="71"/>
        <end position="258"/>
    </location>
</feature>
<keyword evidence="6 9" id="KW-0812">Transmembrane</keyword>
<reference evidence="11 12" key="1">
    <citation type="journal article" date="2010" name="Proc. Natl. Acad. Sci. U.S.A.">
        <title>Enigmatic, ultrasmall, uncultivated Archaea.</title>
        <authorList>
            <person name="Baker B.J."/>
            <person name="Comolli L.R."/>
            <person name="Dick G.J."/>
            <person name="Hauser L.J."/>
            <person name="Hyatt D."/>
            <person name="Dill B.D."/>
            <person name="Land M.L."/>
            <person name="Verberkmoes N.C."/>
            <person name="Hettich R.L."/>
            <person name="Banfield J.F."/>
        </authorList>
    </citation>
    <scope>NUCLEOTIDE SEQUENCE [LARGE SCALE GENOMIC DNA]</scope>
</reference>
<dbReference type="GO" id="GO:0055085">
    <property type="term" value="P:transmembrane transport"/>
    <property type="evidence" value="ECO:0007669"/>
    <property type="project" value="InterPro"/>
</dbReference>
<feature type="transmembrane region" description="Helical" evidence="9">
    <location>
        <begin position="77"/>
        <end position="96"/>
    </location>
</feature>
<keyword evidence="8 9" id="KW-0472">Membrane</keyword>
<evidence type="ECO:0000256" key="4">
    <source>
        <dbReference type="ARBA" id="ARBA00022475"/>
    </source>
</evidence>
<dbReference type="PANTHER" id="PTHR32243:SF50">
    <property type="entry name" value="MALTOSE_MALTODEXTRIN TRANSPORT SYSTEM PERMEASE PROTEIN MALG"/>
    <property type="match status" value="1"/>
</dbReference>
<dbReference type="PANTHER" id="PTHR32243">
    <property type="entry name" value="MALTOSE TRANSPORT SYSTEM PERMEASE-RELATED"/>
    <property type="match status" value="1"/>
</dbReference>
<proteinExistence type="inferred from homology"/>
<dbReference type="SUPFAM" id="SSF161098">
    <property type="entry name" value="MetI-like"/>
    <property type="match status" value="1"/>
</dbReference>
<evidence type="ECO:0000256" key="3">
    <source>
        <dbReference type="ARBA" id="ARBA00022448"/>
    </source>
</evidence>
<dbReference type="Gene3D" id="1.10.3720.10">
    <property type="entry name" value="MetI-like"/>
    <property type="match status" value="1"/>
</dbReference>
<feature type="transmembrane region" description="Helical" evidence="9">
    <location>
        <begin position="237"/>
        <end position="258"/>
    </location>
</feature>
<keyword evidence="4" id="KW-1003">Cell membrane</keyword>
<accession>D6GVF8</accession>
<feature type="transmembrane region" description="Helical" evidence="9">
    <location>
        <begin position="9"/>
        <end position="34"/>
    </location>
</feature>
<keyword evidence="3 9" id="KW-0813">Transport</keyword>
<feature type="transmembrane region" description="Helical" evidence="9">
    <location>
        <begin position="103"/>
        <end position="127"/>
    </location>
</feature>
<sequence>MKRKTRNKYLLYVVASVVAIIFIYPLYILFLVSFSPTRYTLDELFPSQLLSHITLANFISALTQYNFVAPMFKSLEVAFLVGALTLAVAIPAAYGLSKMNKRLANLIVVFLFMANLVPALVIAIPISAEFIKAGLFDSVIALALAQSLFTMPLATFIILGAFRAIPKDIENQARVDGMGVLRTLYTLLTPLAKAGIAVAFLLSWLTSWDEFTFAVILSPLKPTLPVIVYINITEGSLVQAAAFAAVISIPVIVLTVILQKYIKGVYLSGGLTG</sequence>
<dbReference type="InterPro" id="IPR050901">
    <property type="entry name" value="BP-dep_ABC_trans_perm"/>
</dbReference>
<keyword evidence="7 9" id="KW-1133">Transmembrane helix</keyword>
<feature type="transmembrane region" description="Helical" evidence="9">
    <location>
        <begin position="183"/>
        <end position="205"/>
    </location>
</feature>
<dbReference type="AlphaFoldDB" id="D6GVF8"/>
<dbReference type="CDD" id="cd06261">
    <property type="entry name" value="TM_PBP2"/>
    <property type="match status" value="1"/>
</dbReference>
<dbReference type="PROSITE" id="PS50928">
    <property type="entry name" value="ABC_TM1"/>
    <property type="match status" value="1"/>
</dbReference>
<dbReference type="InterPro" id="IPR000515">
    <property type="entry name" value="MetI-like"/>
</dbReference>
<keyword evidence="5" id="KW-0762">Sugar transport</keyword>
<evidence type="ECO:0000313" key="12">
    <source>
        <dbReference type="Proteomes" id="UP000009376"/>
    </source>
</evidence>
<comment type="similarity">
    <text evidence="2">Belongs to the binding-protein-dependent transport system permease family. MalFG subfamily.</text>
</comment>
<evidence type="ECO:0000256" key="6">
    <source>
        <dbReference type="ARBA" id="ARBA00022692"/>
    </source>
</evidence>
<protein>
    <submittedName>
        <fullName evidence="11">Binding-protein-dependent transport systems inner membrane component</fullName>
    </submittedName>
</protein>
<evidence type="ECO:0000256" key="9">
    <source>
        <dbReference type="RuleBase" id="RU363032"/>
    </source>
</evidence>
<evidence type="ECO:0000256" key="2">
    <source>
        <dbReference type="ARBA" id="ARBA00009047"/>
    </source>
</evidence>
<evidence type="ECO:0000313" key="11">
    <source>
        <dbReference type="EMBL" id="EFD92796.1"/>
    </source>
</evidence>
<evidence type="ECO:0000256" key="1">
    <source>
        <dbReference type="ARBA" id="ARBA00004651"/>
    </source>
</evidence>
<organism evidence="11 12">
    <name type="scientific">Candidatus Parvarchaeum acidophilus ARMAN-5</name>
    <dbReference type="NCBI Taxonomy" id="662762"/>
    <lineage>
        <taxon>Archaea</taxon>
        <taxon>Candidatus Parvarchaeota</taxon>
        <taxon>Candidatus Parvarchaeum</taxon>
    </lineage>
</organism>
<evidence type="ECO:0000256" key="5">
    <source>
        <dbReference type="ARBA" id="ARBA00022597"/>
    </source>
</evidence>
<dbReference type="Proteomes" id="UP000009376">
    <property type="component" value="Unassembled WGS sequence"/>
</dbReference>
<feature type="transmembrane region" description="Helical" evidence="9">
    <location>
        <begin position="139"/>
        <end position="162"/>
    </location>
</feature>
<dbReference type="EMBL" id="GG745553">
    <property type="protein sequence ID" value="EFD92796.1"/>
    <property type="molecule type" value="Genomic_DNA"/>
</dbReference>
<evidence type="ECO:0000256" key="8">
    <source>
        <dbReference type="ARBA" id="ARBA00023136"/>
    </source>
</evidence>
<name>D6GVF8_PARA5</name>
<dbReference type="InterPro" id="IPR035906">
    <property type="entry name" value="MetI-like_sf"/>
</dbReference>
<dbReference type="Pfam" id="PF00528">
    <property type="entry name" value="BPD_transp_1"/>
    <property type="match status" value="1"/>
</dbReference>
<dbReference type="GO" id="GO:0005886">
    <property type="term" value="C:plasma membrane"/>
    <property type="evidence" value="ECO:0007669"/>
    <property type="project" value="UniProtKB-SubCell"/>
</dbReference>
<comment type="subcellular location">
    <subcellularLocation>
        <location evidence="1 9">Cell membrane</location>
        <topology evidence="1 9">Multi-pass membrane protein</topology>
    </subcellularLocation>
</comment>
<gene>
    <name evidence="11" type="ORF">BJBARM5_0470</name>
</gene>
<evidence type="ECO:0000259" key="10">
    <source>
        <dbReference type="PROSITE" id="PS50928"/>
    </source>
</evidence>
<evidence type="ECO:0000256" key="7">
    <source>
        <dbReference type="ARBA" id="ARBA00022989"/>
    </source>
</evidence>